<protein>
    <submittedName>
        <fullName evidence="1">Uncharacterized protein</fullName>
    </submittedName>
</protein>
<reference evidence="2" key="1">
    <citation type="submission" date="2011-07" db="EMBL/GenBank/DDBJ databases">
        <authorList>
            <consortium name="Caenorhabditis brenneri Sequencing and Analysis Consortium"/>
            <person name="Wilson R.K."/>
        </authorList>
    </citation>
    <scope>NUCLEOTIDE SEQUENCE [LARGE SCALE GENOMIC DNA]</scope>
    <source>
        <strain evidence="2">PB2801</strain>
    </source>
</reference>
<keyword evidence="2" id="KW-1185">Reference proteome</keyword>
<evidence type="ECO:0000313" key="1">
    <source>
        <dbReference type="EMBL" id="EGT32798.1"/>
    </source>
</evidence>
<dbReference type="InParanoid" id="G0NK16"/>
<sequence>MMEDANRTTNLGRIELEWSCEKRIEDSHH</sequence>
<name>G0NK16_CAEBE</name>
<dbReference type="Proteomes" id="UP000008068">
    <property type="component" value="Unassembled WGS sequence"/>
</dbReference>
<dbReference type="AlphaFoldDB" id="G0NK16"/>
<gene>
    <name evidence="1" type="ORF">CAEBREN_05634</name>
</gene>
<accession>G0NK16</accession>
<dbReference type="EMBL" id="GL379898">
    <property type="protein sequence ID" value="EGT32798.1"/>
    <property type="molecule type" value="Genomic_DNA"/>
</dbReference>
<proteinExistence type="predicted"/>
<evidence type="ECO:0000313" key="2">
    <source>
        <dbReference type="Proteomes" id="UP000008068"/>
    </source>
</evidence>
<dbReference type="HOGENOM" id="CLU_3410904_0_0_1"/>
<organism evidence="2">
    <name type="scientific">Caenorhabditis brenneri</name>
    <name type="common">Nematode worm</name>
    <dbReference type="NCBI Taxonomy" id="135651"/>
    <lineage>
        <taxon>Eukaryota</taxon>
        <taxon>Metazoa</taxon>
        <taxon>Ecdysozoa</taxon>
        <taxon>Nematoda</taxon>
        <taxon>Chromadorea</taxon>
        <taxon>Rhabditida</taxon>
        <taxon>Rhabditina</taxon>
        <taxon>Rhabditomorpha</taxon>
        <taxon>Rhabditoidea</taxon>
        <taxon>Rhabditidae</taxon>
        <taxon>Peloderinae</taxon>
        <taxon>Caenorhabditis</taxon>
    </lineage>
</organism>